<gene>
    <name evidence="3" type="primary">LOC132542383</name>
</gene>
<dbReference type="GeneID" id="132542383"/>
<evidence type="ECO:0000256" key="1">
    <source>
        <dbReference type="SAM" id="MobiDB-lite"/>
    </source>
</evidence>
<organism evidence="2 3">
    <name type="scientific">Erinaceus europaeus</name>
    <name type="common">Western European hedgehog</name>
    <dbReference type="NCBI Taxonomy" id="9365"/>
    <lineage>
        <taxon>Eukaryota</taxon>
        <taxon>Metazoa</taxon>
        <taxon>Chordata</taxon>
        <taxon>Craniata</taxon>
        <taxon>Vertebrata</taxon>
        <taxon>Euteleostomi</taxon>
        <taxon>Mammalia</taxon>
        <taxon>Eutheria</taxon>
        <taxon>Laurasiatheria</taxon>
        <taxon>Eulipotyphla</taxon>
        <taxon>Erinaceidae</taxon>
        <taxon>Erinaceinae</taxon>
        <taxon>Erinaceus</taxon>
    </lineage>
</organism>
<reference evidence="3" key="1">
    <citation type="submission" date="2025-08" db="UniProtKB">
        <authorList>
            <consortium name="RefSeq"/>
        </authorList>
    </citation>
    <scope>IDENTIFICATION</scope>
</reference>
<evidence type="ECO:0000313" key="3">
    <source>
        <dbReference type="RefSeq" id="XP_060060939.1"/>
    </source>
</evidence>
<accession>A0ABM3YIQ6</accession>
<feature type="compositionally biased region" description="Basic and acidic residues" evidence="1">
    <location>
        <begin position="189"/>
        <end position="202"/>
    </location>
</feature>
<feature type="compositionally biased region" description="Basic and acidic residues" evidence="1">
    <location>
        <begin position="17"/>
        <end position="39"/>
    </location>
</feature>
<evidence type="ECO:0000313" key="2">
    <source>
        <dbReference type="Proteomes" id="UP001652624"/>
    </source>
</evidence>
<keyword evidence="2" id="KW-1185">Reference proteome</keyword>
<dbReference type="RefSeq" id="XP_060060939.1">
    <property type="nucleotide sequence ID" value="XM_060204956.1"/>
</dbReference>
<sequence length="265" mass="27892">MDSAASLAEKVLASTNFDKEKPGPGEREGACSSRVEKPGHSRAALCAEARRPVEAGLPRVCRQPPRTSGSATLRLPPPVKARRGPLAAPPRLDRVPEAPPPRAIGPAGAAAASQWPERLSGSRGPAPAPRGASQLDTARGLRRQWRRGACAAEVERPPRGERGRPGGPATRELGAEQRPGVPGPAFQESRWKETGLRGEKPAWRPGLLALPGERARGVTSQLPGAHWRGCVAHVGAAHRRCGLRAGSRVLGFSVVRGSVCVSECV</sequence>
<dbReference type="Proteomes" id="UP001652624">
    <property type="component" value="Chromosome 13"/>
</dbReference>
<name>A0ABM3YIQ6_ERIEU</name>
<protein>
    <submittedName>
        <fullName evidence="3">Collagen alpha-1(I) chain-like</fullName>
    </submittedName>
</protein>
<feature type="compositionally biased region" description="Basic and acidic residues" evidence="1">
    <location>
        <begin position="153"/>
        <end position="164"/>
    </location>
</feature>
<feature type="region of interest" description="Disordered" evidence="1">
    <location>
        <begin position="57"/>
        <end position="204"/>
    </location>
</feature>
<feature type="region of interest" description="Disordered" evidence="1">
    <location>
        <begin position="1"/>
        <end position="40"/>
    </location>
</feature>
<proteinExistence type="predicted"/>